<dbReference type="InterPro" id="IPR036439">
    <property type="entry name" value="Dockerin_dom_sf"/>
</dbReference>
<dbReference type="Proteomes" id="UP000594121">
    <property type="component" value="Chromosome"/>
</dbReference>
<dbReference type="InterPro" id="IPR051266">
    <property type="entry name" value="CLCR"/>
</dbReference>
<reference evidence="3 4" key="1">
    <citation type="submission" date="2020-10" db="EMBL/GenBank/DDBJ databases">
        <title>Thermofilum lucidum 3507LT sp. nov. a novel member of Thermofilaceae family isolated from Chile hot spring, and proposal of description order Thermofilales.</title>
        <authorList>
            <person name="Zayulina K.S."/>
            <person name="Elcheninov A.G."/>
            <person name="Toshchakov S.V."/>
            <person name="Kublanov I.V."/>
        </authorList>
    </citation>
    <scope>NUCLEOTIDE SEQUENCE [LARGE SCALE GENOMIC DNA]</scope>
    <source>
        <strain evidence="3 4">3507LT</strain>
    </source>
</reference>
<name>A0A7L9FG35_9CREN</name>
<dbReference type="PANTHER" id="PTHR10579:SF43">
    <property type="entry name" value="ZINC FINGER (C3HC4-TYPE RING FINGER) FAMILY PROTEIN"/>
    <property type="match status" value="1"/>
</dbReference>
<dbReference type="SMART" id="SM00327">
    <property type="entry name" value="VWA"/>
    <property type="match status" value="1"/>
</dbReference>
<dbReference type="PANTHER" id="PTHR10579">
    <property type="entry name" value="CALCIUM-ACTIVATED CHLORIDE CHANNEL REGULATOR"/>
    <property type="match status" value="1"/>
</dbReference>
<dbReference type="SUPFAM" id="SSF63446">
    <property type="entry name" value="Type I dockerin domain"/>
    <property type="match status" value="1"/>
</dbReference>
<dbReference type="AlphaFoldDB" id="A0A7L9FG35"/>
<accession>A0A7L9FG35</accession>
<sequence>MVKKAITSFLLISLLVSTVFLKTIKTQTIPDDVYSHLLKGESVTGWVEVKYGNTTLINYTLSSGEYLLYSVGTGSVVLGKKWFMPESESLDVFAIAFYDSRKPLKDLSAYDYWVRGSHWKRGVEKGEEYLNKRQIQGALATLAVVAVLFALFPPSSAIALCLFALSATTDFITTLSKIEENFKLGPETSPKLYFVLAFIASNMDEKAREASDEFESLLNKISDEEFKETVKSLKDFNMFVEGSRELAKYYTLLSTIVAYKALSGTMQPETVEKVISFYVFDEGHNKAREFLNTLENWYAGNINPGELGDKLLNIIAADAVRIGVSAALKFAKDYFIIEAFKGSDKIMGFHYIHSSLLSSLYGTMANLKSKIDKGGVEPSLSLVSKLLFYDYLTYELELEYWEGLSKLDCSDIYDLPGELRDFLGLKPPSWTPGTQTERYCAQVKSLFDLSRILVSSSSAGALKRQLEYYESLRDAYERYRSIMAKRRGDLVPGSGVNVMLVVDVSGSMDDSFRGARKIDAAIDAAKTFISLLSPSDRAGIVKFSDSASLVAPLTGDKTALYQLLGTLTPEGMTAIGDGLKLALSELDKVSGVRAVVLLTDGKNNAGQYNPVDVAHEASAKNIPVFTLGFGEKGDIDEDLLKRIALITNALYFYAPSPEDLKKIYSMLAIRTVGGVPIYHLVSTVKQGEEKKVEIEVTRDMDFVGARLSYVGSLINLTLISPSGRVIRGVESYVARTSMPGYESVIVYNPEPGLWRVVVRGVQVPQGGESFTLVVYRPSIVVDRRVVSASARPGERVTGTITIRALQPVTNLGVEVRGELAGLMRVSPSSVPRVEQGGVATISYDITAPTDAARPVLTGTIVIRVGVLNTFIPVTLALKSLILNVMVNETKFIEGEKLAVTALVSNLTGARLAGARVEMKYLGTAVLLNETSESAYTATIPLKARGSVKIEFTATYADYPPSRYSLTVQVFPRGDVNTDGVVDYRDVALVIANYGNTTINRFIDLNRDSIVDYRDLAIILGNYGQTSH</sequence>
<dbReference type="PROSITE" id="PS50234">
    <property type="entry name" value="VWFA"/>
    <property type="match status" value="1"/>
</dbReference>
<feature type="transmembrane region" description="Helical" evidence="1">
    <location>
        <begin position="139"/>
        <end position="165"/>
    </location>
</feature>
<feature type="domain" description="VWFA" evidence="2">
    <location>
        <begin position="497"/>
        <end position="667"/>
    </location>
</feature>
<dbReference type="EMBL" id="CP062310">
    <property type="protein sequence ID" value="QOJ78657.1"/>
    <property type="molecule type" value="Genomic_DNA"/>
</dbReference>
<dbReference type="GeneID" id="59149799"/>
<keyword evidence="1" id="KW-0812">Transmembrane</keyword>
<dbReference type="GO" id="GO:0000272">
    <property type="term" value="P:polysaccharide catabolic process"/>
    <property type="evidence" value="ECO:0007669"/>
    <property type="project" value="InterPro"/>
</dbReference>
<evidence type="ECO:0000313" key="4">
    <source>
        <dbReference type="Proteomes" id="UP000594121"/>
    </source>
</evidence>
<dbReference type="Gene3D" id="1.10.1330.10">
    <property type="entry name" value="Dockerin domain"/>
    <property type="match status" value="1"/>
</dbReference>
<keyword evidence="1" id="KW-0472">Membrane</keyword>
<proteinExistence type="predicted"/>
<keyword evidence="4" id="KW-1185">Reference proteome</keyword>
<dbReference type="InterPro" id="IPR036465">
    <property type="entry name" value="vWFA_dom_sf"/>
</dbReference>
<gene>
    <name evidence="3" type="ORF">IG193_07845</name>
</gene>
<organism evidence="3 4">
    <name type="scientific">Infirmifilum lucidum</name>
    <dbReference type="NCBI Taxonomy" id="2776706"/>
    <lineage>
        <taxon>Archaea</taxon>
        <taxon>Thermoproteota</taxon>
        <taxon>Thermoprotei</taxon>
        <taxon>Thermofilales</taxon>
        <taxon>Thermofilaceae</taxon>
        <taxon>Infirmifilum</taxon>
    </lineage>
</organism>
<dbReference type="InParanoid" id="A0A7L9FG35"/>
<evidence type="ECO:0000256" key="1">
    <source>
        <dbReference type="SAM" id="Phobius"/>
    </source>
</evidence>
<evidence type="ECO:0000313" key="3">
    <source>
        <dbReference type="EMBL" id="QOJ78657.1"/>
    </source>
</evidence>
<dbReference type="PROSITE" id="PS00018">
    <property type="entry name" value="EF_HAND_1"/>
    <property type="match status" value="1"/>
</dbReference>
<dbReference type="InterPro" id="IPR002035">
    <property type="entry name" value="VWF_A"/>
</dbReference>
<evidence type="ECO:0000259" key="2">
    <source>
        <dbReference type="PROSITE" id="PS50234"/>
    </source>
</evidence>
<protein>
    <submittedName>
        <fullName evidence="3">VWA domain-containing protein</fullName>
    </submittedName>
</protein>
<dbReference type="SUPFAM" id="SSF53300">
    <property type="entry name" value="vWA-like"/>
    <property type="match status" value="1"/>
</dbReference>
<dbReference type="Gene3D" id="3.40.50.410">
    <property type="entry name" value="von Willebrand factor, type A domain"/>
    <property type="match status" value="1"/>
</dbReference>
<keyword evidence="1" id="KW-1133">Transmembrane helix</keyword>
<dbReference type="InterPro" id="IPR018247">
    <property type="entry name" value="EF_Hand_1_Ca_BS"/>
</dbReference>
<dbReference type="CDD" id="cd14254">
    <property type="entry name" value="Dockerin_II"/>
    <property type="match status" value="1"/>
</dbReference>
<dbReference type="KEGG" id="thel:IG193_07845"/>
<dbReference type="RefSeq" id="WP_192818629.1">
    <property type="nucleotide sequence ID" value="NZ_CP062310.1"/>
</dbReference>
<dbReference type="Pfam" id="PF00092">
    <property type="entry name" value="VWA"/>
    <property type="match status" value="1"/>
</dbReference>